<reference evidence="9" key="1">
    <citation type="journal article" date="2019" name="Int. J. Syst. Evol. Microbiol.">
        <title>The Global Catalogue of Microorganisms (GCM) 10K type strain sequencing project: providing services to taxonomists for standard genome sequencing and annotation.</title>
        <authorList>
            <consortium name="The Broad Institute Genomics Platform"/>
            <consortium name="The Broad Institute Genome Sequencing Center for Infectious Disease"/>
            <person name="Wu L."/>
            <person name="Ma J."/>
        </authorList>
    </citation>
    <scope>NUCLEOTIDE SEQUENCE [LARGE SCALE GENOMIC DNA]</scope>
    <source>
        <strain evidence="9">NBRC 110140</strain>
    </source>
</reference>
<name>A0ABQ5VWG5_9RHOB</name>
<evidence type="ECO:0000259" key="7">
    <source>
        <dbReference type="Pfam" id="PF01551"/>
    </source>
</evidence>
<dbReference type="Proteomes" id="UP001156694">
    <property type="component" value="Unassembled WGS sequence"/>
</dbReference>
<dbReference type="EMBL" id="BSNN01000004">
    <property type="protein sequence ID" value="GLQ35396.1"/>
    <property type="molecule type" value="Genomic_DNA"/>
</dbReference>
<dbReference type="CDD" id="cd12797">
    <property type="entry name" value="M23_peptidase"/>
    <property type="match status" value="1"/>
</dbReference>
<evidence type="ECO:0000256" key="4">
    <source>
        <dbReference type="ARBA" id="ARBA00022801"/>
    </source>
</evidence>
<sequence>MALAAPTALADAVDEVQQASFTLATAAKQLSEAETAKDRVSALTNTIQAYEAGLLAMRTGYRGVTIRERSLRLEFERRRDQISRLLGVLQTLERATTPLLLIHPTGPVGTARSGMMLSEITPGLQAQAENLRAEIAELHAVQTAQQTALDDIATGLAGLNAARVDLSKAIAQRGELPRRLVDDPQMLAKLVQNSKSLNAFAQSLSDSNLPVEATSIASFGVVRDQLLFPANSTVLRQFDEKDAAGLARPGLLLAAAPLSLVKAPWQSTVRYSGPFLDYGNVIILEPDPEYLIILAGLGQSYVSAGDIVNKDDPIGIIGGKALEIGDLLLEVTQAGDTLAQETLYLEIRKNKKPVDPIHWFKGSKG</sequence>
<keyword evidence="2" id="KW-0645">Protease</keyword>
<keyword evidence="6" id="KW-0482">Metalloprotease</keyword>
<evidence type="ECO:0000256" key="5">
    <source>
        <dbReference type="ARBA" id="ARBA00022833"/>
    </source>
</evidence>
<evidence type="ECO:0000256" key="3">
    <source>
        <dbReference type="ARBA" id="ARBA00022723"/>
    </source>
</evidence>
<organism evidence="8 9">
    <name type="scientific">Amylibacter marinus</name>
    <dbReference type="NCBI Taxonomy" id="1475483"/>
    <lineage>
        <taxon>Bacteria</taxon>
        <taxon>Pseudomonadati</taxon>
        <taxon>Pseudomonadota</taxon>
        <taxon>Alphaproteobacteria</taxon>
        <taxon>Rhodobacterales</taxon>
        <taxon>Paracoccaceae</taxon>
        <taxon>Amylibacter</taxon>
    </lineage>
</organism>
<dbReference type="Gene3D" id="2.70.70.10">
    <property type="entry name" value="Glucose Permease (Domain IIA)"/>
    <property type="match status" value="1"/>
</dbReference>
<evidence type="ECO:0000256" key="1">
    <source>
        <dbReference type="ARBA" id="ARBA00001947"/>
    </source>
</evidence>
<evidence type="ECO:0000313" key="8">
    <source>
        <dbReference type="EMBL" id="GLQ35396.1"/>
    </source>
</evidence>
<dbReference type="RefSeq" id="WP_284377777.1">
    <property type="nucleotide sequence ID" value="NZ_BSNN01000004.1"/>
</dbReference>
<proteinExistence type="predicted"/>
<comment type="caution">
    <text evidence="8">The sequence shown here is derived from an EMBL/GenBank/DDBJ whole genome shotgun (WGS) entry which is preliminary data.</text>
</comment>
<dbReference type="PANTHER" id="PTHR21666:SF288">
    <property type="entry name" value="CELL DIVISION PROTEIN YTFB"/>
    <property type="match status" value="1"/>
</dbReference>
<keyword evidence="9" id="KW-1185">Reference proteome</keyword>
<dbReference type="PANTHER" id="PTHR21666">
    <property type="entry name" value="PEPTIDASE-RELATED"/>
    <property type="match status" value="1"/>
</dbReference>
<dbReference type="InterPro" id="IPR011055">
    <property type="entry name" value="Dup_hybrid_motif"/>
</dbReference>
<keyword evidence="4" id="KW-0378">Hydrolase</keyword>
<evidence type="ECO:0000256" key="6">
    <source>
        <dbReference type="ARBA" id="ARBA00023049"/>
    </source>
</evidence>
<accession>A0ABQ5VWG5</accession>
<comment type="cofactor">
    <cofactor evidence="1">
        <name>Zn(2+)</name>
        <dbReference type="ChEBI" id="CHEBI:29105"/>
    </cofactor>
</comment>
<keyword evidence="3" id="KW-0479">Metal-binding</keyword>
<dbReference type="InterPro" id="IPR016047">
    <property type="entry name" value="M23ase_b-sheet_dom"/>
</dbReference>
<feature type="domain" description="M23ase beta-sheet core" evidence="7">
    <location>
        <begin position="250"/>
        <end position="356"/>
    </location>
</feature>
<evidence type="ECO:0000313" key="9">
    <source>
        <dbReference type="Proteomes" id="UP001156694"/>
    </source>
</evidence>
<keyword evidence="5" id="KW-0862">Zinc</keyword>
<evidence type="ECO:0000256" key="2">
    <source>
        <dbReference type="ARBA" id="ARBA00022670"/>
    </source>
</evidence>
<gene>
    <name evidence="8" type="ORF">GCM10007939_16790</name>
</gene>
<dbReference type="SUPFAM" id="SSF51261">
    <property type="entry name" value="Duplicated hybrid motif"/>
    <property type="match status" value="1"/>
</dbReference>
<protein>
    <submittedName>
        <fullName evidence="8">Peptidase M23</fullName>
    </submittedName>
</protein>
<dbReference type="InterPro" id="IPR050570">
    <property type="entry name" value="Cell_wall_metabolism_enzyme"/>
</dbReference>
<dbReference type="Pfam" id="PF01551">
    <property type="entry name" value="Peptidase_M23"/>
    <property type="match status" value="1"/>
</dbReference>